<evidence type="ECO:0000313" key="2">
    <source>
        <dbReference type="EMBL" id="SUZ58153.1"/>
    </source>
</evidence>
<dbReference type="AlphaFoldDB" id="A0A381NXF0"/>
<protein>
    <submittedName>
        <fullName evidence="2">Uncharacterized protein</fullName>
    </submittedName>
</protein>
<reference evidence="2" key="1">
    <citation type="submission" date="2018-05" db="EMBL/GenBank/DDBJ databases">
        <authorList>
            <person name="Lanie J.A."/>
            <person name="Ng W.-L."/>
            <person name="Kazmierczak K.M."/>
            <person name="Andrzejewski T.M."/>
            <person name="Davidsen T.M."/>
            <person name="Wayne K.J."/>
            <person name="Tettelin H."/>
            <person name="Glass J.I."/>
            <person name="Rusch D."/>
            <person name="Podicherti R."/>
            <person name="Tsui H.-C.T."/>
            <person name="Winkler M.E."/>
        </authorList>
    </citation>
    <scope>NUCLEOTIDE SEQUENCE</scope>
</reference>
<feature type="compositionally biased region" description="Basic and acidic residues" evidence="1">
    <location>
        <begin position="1"/>
        <end position="12"/>
    </location>
</feature>
<accession>A0A381NXF0</accession>
<gene>
    <name evidence="2" type="ORF">METZ01_LOCUS11007</name>
</gene>
<proteinExistence type="predicted"/>
<sequence>MATESAKQKPEVKFGNAAEASLDTVKKAPEETQQQFHSVSSKGDSLKLVGEEVLSCESKDDLKTNLPKAIVVKKNLKKDVETLYESFKNFEKTHDNPKEIKEFKHACNTVIREAQKSHSAIKDKVYTIYDKKK</sequence>
<organism evidence="2">
    <name type="scientific">marine metagenome</name>
    <dbReference type="NCBI Taxonomy" id="408172"/>
    <lineage>
        <taxon>unclassified sequences</taxon>
        <taxon>metagenomes</taxon>
        <taxon>ecological metagenomes</taxon>
    </lineage>
</organism>
<name>A0A381NXF0_9ZZZZ</name>
<evidence type="ECO:0000256" key="1">
    <source>
        <dbReference type="SAM" id="MobiDB-lite"/>
    </source>
</evidence>
<feature type="region of interest" description="Disordered" evidence="1">
    <location>
        <begin position="1"/>
        <end position="20"/>
    </location>
</feature>
<dbReference type="EMBL" id="UINC01000600">
    <property type="protein sequence ID" value="SUZ58153.1"/>
    <property type="molecule type" value="Genomic_DNA"/>
</dbReference>